<sequence length="69" mass="8030">MLITIKPCTKNVNGAIDSIYVHVIVSYNKQNKYSNCKRFSCKILIMVVSKWERSTENMCALKWSIGSWR</sequence>
<reference evidence="1 2" key="1">
    <citation type="journal article" date="2021" name="Hortic Res">
        <title>Chromosome-scale assembly of the Dendrobium chrysotoxum genome enhances the understanding of orchid evolution.</title>
        <authorList>
            <person name="Zhang Y."/>
            <person name="Zhang G.Q."/>
            <person name="Zhang D."/>
            <person name="Liu X.D."/>
            <person name="Xu X.Y."/>
            <person name="Sun W.H."/>
            <person name="Yu X."/>
            <person name="Zhu X."/>
            <person name="Wang Z.W."/>
            <person name="Zhao X."/>
            <person name="Zhong W.Y."/>
            <person name="Chen H."/>
            <person name="Yin W.L."/>
            <person name="Huang T."/>
            <person name="Niu S.C."/>
            <person name="Liu Z.J."/>
        </authorList>
    </citation>
    <scope>NUCLEOTIDE SEQUENCE [LARGE SCALE GENOMIC DNA]</scope>
    <source>
        <strain evidence="1">Lindl</strain>
    </source>
</reference>
<evidence type="ECO:0000313" key="1">
    <source>
        <dbReference type="EMBL" id="KAH0459183.1"/>
    </source>
</evidence>
<dbReference type="Proteomes" id="UP000775213">
    <property type="component" value="Unassembled WGS sequence"/>
</dbReference>
<proteinExistence type="predicted"/>
<name>A0AAV7GU79_DENCH</name>
<comment type="caution">
    <text evidence="1">The sequence shown here is derived from an EMBL/GenBank/DDBJ whole genome shotgun (WGS) entry which is preliminary data.</text>
</comment>
<gene>
    <name evidence="1" type="ORF">IEQ34_011997</name>
</gene>
<evidence type="ECO:0000313" key="2">
    <source>
        <dbReference type="Proteomes" id="UP000775213"/>
    </source>
</evidence>
<protein>
    <submittedName>
        <fullName evidence="1">Uncharacterized protein</fullName>
    </submittedName>
</protein>
<accession>A0AAV7GU79</accession>
<organism evidence="1 2">
    <name type="scientific">Dendrobium chrysotoxum</name>
    <name type="common">Orchid</name>
    <dbReference type="NCBI Taxonomy" id="161865"/>
    <lineage>
        <taxon>Eukaryota</taxon>
        <taxon>Viridiplantae</taxon>
        <taxon>Streptophyta</taxon>
        <taxon>Embryophyta</taxon>
        <taxon>Tracheophyta</taxon>
        <taxon>Spermatophyta</taxon>
        <taxon>Magnoliopsida</taxon>
        <taxon>Liliopsida</taxon>
        <taxon>Asparagales</taxon>
        <taxon>Orchidaceae</taxon>
        <taxon>Epidendroideae</taxon>
        <taxon>Malaxideae</taxon>
        <taxon>Dendrobiinae</taxon>
        <taxon>Dendrobium</taxon>
    </lineage>
</organism>
<dbReference type="EMBL" id="JAGFBR010000011">
    <property type="protein sequence ID" value="KAH0459183.1"/>
    <property type="molecule type" value="Genomic_DNA"/>
</dbReference>
<keyword evidence="2" id="KW-1185">Reference proteome</keyword>
<dbReference type="AlphaFoldDB" id="A0AAV7GU79"/>